<gene>
    <name evidence="2" type="ORF">UR96_C0015G0016</name>
</gene>
<dbReference type="InterPro" id="IPR036388">
    <property type="entry name" value="WH-like_DNA-bd_sf"/>
</dbReference>
<reference evidence="2 3" key="1">
    <citation type="journal article" date="2015" name="Nature">
        <title>rRNA introns, odd ribosomes, and small enigmatic genomes across a large radiation of phyla.</title>
        <authorList>
            <person name="Brown C.T."/>
            <person name="Hug L.A."/>
            <person name="Thomas B.C."/>
            <person name="Sharon I."/>
            <person name="Castelle C.J."/>
            <person name="Singh A."/>
            <person name="Wilkins M.J."/>
            <person name="Williams K.H."/>
            <person name="Banfield J.F."/>
        </authorList>
    </citation>
    <scope>NUCLEOTIDE SEQUENCE [LARGE SCALE GENOMIC DNA]</scope>
</reference>
<dbReference type="SUPFAM" id="SSF140931">
    <property type="entry name" value="Fic-like"/>
    <property type="match status" value="1"/>
</dbReference>
<proteinExistence type="predicted"/>
<evidence type="ECO:0000313" key="3">
    <source>
        <dbReference type="Proteomes" id="UP000034140"/>
    </source>
</evidence>
<accession>A0A0G0DDP4</accession>
<name>A0A0G0DDP4_9BACT</name>
<evidence type="ECO:0000313" key="2">
    <source>
        <dbReference type="EMBL" id="KKP92394.1"/>
    </source>
</evidence>
<dbReference type="Gene3D" id="1.10.3290.10">
    <property type="entry name" value="Fido-like domain"/>
    <property type="match status" value="1"/>
</dbReference>
<dbReference type="InterPro" id="IPR036597">
    <property type="entry name" value="Fido-like_dom_sf"/>
</dbReference>
<sequence length="359" mass="41627">MKTPQYTITSLILNYLIKYELAVADINHYPLPEKYKSVLHEKYDAEDTEKLGELIGYPLGYNKSLQIQRGQEPPSQRKTLKIFTNFRNVRDFINSYGPTNALKPSIELSTHINKLLMKNIADDWDLAKLRGFSEKPNEIYDTWYKFRDFYPHVDPSSYFNDVFEWVKNGKDHNHFLIKLGILLYEFIDKAPFLAGNQMTAILTLEILAKNYGYNPDNIFPYAKALEYLGDDLTSAFKLSKGKHDLTMFLEAFLYTISYTVIGVAKEYKDVHIKKVKNQGAIEVLLNPRQIKLLDYIAVNFKVTRHQYTKMMGTSFMTSYRDLQDMVEKGYIKPKGQGRGTYYIYAKESPDGGILLEEIA</sequence>
<dbReference type="InterPro" id="IPR003812">
    <property type="entry name" value="Fido"/>
</dbReference>
<comment type="caution">
    <text evidence="2">The sequence shown here is derived from an EMBL/GenBank/DDBJ whole genome shotgun (WGS) entry which is preliminary data.</text>
</comment>
<protein>
    <submittedName>
        <fullName evidence="2">Fic family protein</fullName>
    </submittedName>
</protein>
<dbReference type="PROSITE" id="PS51459">
    <property type="entry name" value="FIDO"/>
    <property type="match status" value="1"/>
</dbReference>
<feature type="domain" description="Fido" evidence="1">
    <location>
        <begin position="104"/>
        <end position="251"/>
    </location>
</feature>
<organism evidence="2 3">
    <name type="scientific">candidate division WS6 bacterium GW2011_GWC1_36_11</name>
    <dbReference type="NCBI Taxonomy" id="1619090"/>
    <lineage>
        <taxon>Bacteria</taxon>
        <taxon>Candidatus Dojkabacteria</taxon>
    </lineage>
</organism>
<dbReference type="AlphaFoldDB" id="A0A0G0DDP4"/>
<dbReference type="Proteomes" id="UP000034140">
    <property type="component" value="Unassembled WGS sequence"/>
</dbReference>
<dbReference type="EMBL" id="LBRE01000015">
    <property type="protein sequence ID" value="KKP92394.1"/>
    <property type="molecule type" value="Genomic_DNA"/>
</dbReference>
<evidence type="ECO:0000259" key="1">
    <source>
        <dbReference type="PROSITE" id="PS51459"/>
    </source>
</evidence>
<dbReference type="Gene3D" id="1.10.10.10">
    <property type="entry name" value="Winged helix-like DNA-binding domain superfamily/Winged helix DNA-binding domain"/>
    <property type="match status" value="1"/>
</dbReference>